<comment type="caution">
    <text evidence="1">The sequence shown here is derived from an EMBL/GenBank/DDBJ whole genome shotgun (WGS) entry which is preliminary data.</text>
</comment>
<keyword evidence="2" id="KW-1185">Reference proteome</keyword>
<organism evidence="1 2">
    <name type="scientific">Candida verbasci</name>
    <dbReference type="NCBI Taxonomy" id="1227364"/>
    <lineage>
        <taxon>Eukaryota</taxon>
        <taxon>Fungi</taxon>
        <taxon>Dikarya</taxon>
        <taxon>Ascomycota</taxon>
        <taxon>Saccharomycotina</taxon>
        <taxon>Pichiomycetes</taxon>
        <taxon>Debaryomycetaceae</taxon>
        <taxon>Candida/Lodderomyces clade</taxon>
        <taxon>Candida</taxon>
    </lineage>
</organism>
<protein>
    <submittedName>
        <fullName evidence="1">Uncharacterized protein</fullName>
    </submittedName>
</protein>
<dbReference type="Proteomes" id="UP001152885">
    <property type="component" value="Unassembled WGS sequence"/>
</dbReference>
<dbReference type="EMBL" id="CANTUO010000001">
    <property type="protein sequence ID" value="CAI5756986.1"/>
    <property type="molecule type" value="Genomic_DNA"/>
</dbReference>
<evidence type="ECO:0000313" key="2">
    <source>
        <dbReference type="Proteomes" id="UP001152885"/>
    </source>
</evidence>
<proteinExistence type="predicted"/>
<gene>
    <name evidence="1" type="ORF">CANVERA_P1503</name>
</gene>
<evidence type="ECO:0000313" key="1">
    <source>
        <dbReference type="EMBL" id="CAI5756986.1"/>
    </source>
</evidence>
<reference evidence="1" key="1">
    <citation type="submission" date="2022-12" db="EMBL/GenBank/DDBJ databases">
        <authorList>
            <person name="Brejova B."/>
        </authorList>
    </citation>
    <scope>NUCLEOTIDE SEQUENCE</scope>
</reference>
<dbReference type="AlphaFoldDB" id="A0A9W4TUU5"/>
<accession>A0A9W4TUU5</accession>
<sequence>MNRPIFRTFIRFNSTNAKQYIRKKPKFYDLLKTPTTKSLLLTLLCTSFVLDLTNKRKELEVMKLSYENKFLILDDILTKLLNNEKFDLAKELNLANVLTKFKYNSKIDIELDEQLEEFFKMDEEELSHKFDIIEEEETKAVDENDQKVIDTSKFL</sequence>
<dbReference type="OrthoDB" id="2253354at2759"/>
<name>A0A9W4TUU5_9ASCO</name>